<name>A0AAN5CXM7_9BILA</name>
<evidence type="ECO:0000313" key="3">
    <source>
        <dbReference type="Proteomes" id="UP001328107"/>
    </source>
</evidence>
<evidence type="ECO:0000313" key="2">
    <source>
        <dbReference type="EMBL" id="GMR52340.1"/>
    </source>
</evidence>
<protein>
    <submittedName>
        <fullName evidence="2">Uncharacterized protein</fullName>
    </submittedName>
</protein>
<organism evidence="2 3">
    <name type="scientific">Pristionchus mayeri</name>
    <dbReference type="NCBI Taxonomy" id="1317129"/>
    <lineage>
        <taxon>Eukaryota</taxon>
        <taxon>Metazoa</taxon>
        <taxon>Ecdysozoa</taxon>
        <taxon>Nematoda</taxon>
        <taxon>Chromadorea</taxon>
        <taxon>Rhabditida</taxon>
        <taxon>Rhabditina</taxon>
        <taxon>Diplogasteromorpha</taxon>
        <taxon>Diplogasteroidea</taxon>
        <taxon>Neodiplogasteridae</taxon>
        <taxon>Pristionchus</taxon>
    </lineage>
</organism>
<keyword evidence="3" id="KW-1185">Reference proteome</keyword>
<evidence type="ECO:0000256" key="1">
    <source>
        <dbReference type="SAM" id="SignalP"/>
    </source>
</evidence>
<accession>A0AAN5CXM7</accession>
<dbReference type="Proteomes" id="UP001328107">
    <property type="component" value="Unassembled WGS sequence"/>
</dbReference>
<gene>
    <name evidence="2" type="ORF">PMAYCL1PPCAC_22535</name>
</gene>
<feature type="non-terminal residue" evidence="2">
    <location>
        <position position="1"/>
    </location>
</feature>
<feature type="signal peptide" evidence="1">
    <location>
        <begin position="1"/>
        <end position="19"/>
    </location>
</feature>
<proteinExistence type="predicted"/>
<keyword evidence="1" id="KW-0732">Signal</keyword>
<reference evidence="3" key="1">
    <citation type="submission" date="2022-10" db="EMBL/GenBank/DDBJ databases">
        <title>Genome assembly of Pristionchus species.</title>
        <authorList>
            <person name="Yoshida K."/>
            <person name="Sommer R.J."/>
        </authorList>
    </citation>
    <scope>NUCLEOTIDE SEQUENCE [LARGE SCALE GENOMIC DNA]</scope>
    <source>
        <strain evidence="3">RS5460</strain>
    </source>
</reference>
<dbReference type="EMBL" id="BTRK01000005">
    <property type="protein sequence ID" value="GMR52340.1"/>
    <property type="molecule type" value="Genomic_DNA"/>
</dbReference>
<feature type="chain" id="PRO_5042810321" evidence="1">
    <location>
        <begin position="20"/>
        <end position="105"/>
    </location>
</feature>
<sequence>GRASSLILLFLLNYSPINGTTKEEMVVYSSFLLPPSCFLVIECSCYDFCGQGMDASPFEWFFPLLPSGYFLLDTRHSDGMTSFSSSSSLLLFLICSPIDGKETTR</sequence>
<comment type="caution">
    <text evidence="2">The sequence shown here is derived from an EMBL/GenBank/DDBJ whole genome shotgun (WGS) entry which is preliminary data.</text>
</comment>
<dbReference type="AlphaFoldDB" id="A0AAN5CXM7"/>